<reference evidence="12 13" key="1">
    <citation type="submission" date="2014-02" db="EMBL/GenBank/DDBJ databases">
        <title>Whole genome sequence of Sphingobium chlorophenolicum NBRC 16172.</title>
        <authorList>
            <person name="Gan H.M."/>
            <person name="Gan H.Y."/>
            <person name="Chew T.H."/>
            <person name="Savka M.A."/>
        </authorList>
    </citation>
    <scope>NUCLEOTIDE SEQUENCE [LARGE SCALE GENOMIC DNA]</scope>
    <source>
        <strain evidence="12 13">NBRC 16172</strain>
    </source>
</reference>
<dbReference type="GO" id="GO:0030145">
    <property type="term" value="F:manganese ion binding"/>
    <property type="evidence" value="ECO:0007669"/>
    <property type="project" value="InterPro"/>
</dbReference>
<protein>
    <recommendedName>
        <fullName evidence="4">Xaa-Pro aminopeptidase</fullName>
        <ecNumber evidence="4">3.4.11.9</ecNumber>
    </recommendedName>
</protein>
<name>A0A081REL2_SPHCR</name>
<keyword evidence="6 10" id="KW-0479">Metal-binding</keyword>
<evidence type="ECO:0000256" key="5">
    <source>
        <dbReference type="ARBA" id="ARBA00022670"/>
    </source>
</evidence>
<dbReference type="GO" id="GO:0070006">
    <property type="term" value="F:metalloaminopeptidase activity"/>
    <property type="evidence" value="ECO:0007669"/>
    <property type="project" value="InterPro"/>
</dbReference>
<evidence type="ECO:0000313" key="13">
    <source>
        <dbReference type="Proteomes" id="UP000028411"/>
    </source>
</evidence>
<dbReference type="PROSITE" id="PS00491">
    <property type="entry name" value="PROLINE_PEPTIDASE"/>
    <property type="match status" value="1"/>
</dbReference>
<dbReference type="GO" id="GO:0006508">
    <property type="term" value="P:proteolysis"/>
    <property type="evidence" value="ECO:0007669"/>
    <property type="project" value="UniProtKB-KW"/>
</dbReference>
<dbReference type="InterPro" id="IPR029149">
    <property type="entry name" value="Creatin/AminoP/Spt16_N"/>
</dbReference>
<dbReference type="OrthoDB" id="9806388at2"/>
<comment type="caution">
    <text evidence="12">The sequence shown here is derived from an EMBL/GenBank/DDBJ whole genome shotgun (WGS) entry which is preliminary data.</text>
</comment>
<dbReference type="Pfam" id="PF05195">
    <property type="entry name" value="AMP_N"/>
    <property type="match status" value="1"/>
</dbReference>
<evidence type="ECO:0000256" key="9">
    <source>
        <dbReference type="ARBA" id="ARBA00023211"/>
    </source>
</evidence>
<dbReference type="Gene3D" id="3.40.350.10">
    <property type="entry name" value="Creatinase/prolidase N-terminal domain"/>
    <property type="match status" value="1"/>
</dbReference>
<sequence>MFDRRTILAGATASLAFSTRLAGQTLPPQGFATPAGTSPFAPDIFRERRRRVMEVLKDGVAVVYGAGPVESAAAVAPPFVQDGDFAWLTGIVDEPGAILVIAPAERTVREWLLLPSRDQEAERWEVERLPLGTELERRTGFARVARSGGLGSLVTTLAERSKTLHFLGPIVSASAPVPQVLELYGKVMQRVPGVSIKDESGLLPSLRIVKEPRELELIRKATAATARGHIAAMKQARPGMTERQLKAILEDGFRAGGGEGLAYDSIVATGRNAASLHYTGGGGVIGSNDLILIDAAASVGGYASDVTRTFPASGRFTPEQRASYELVLAAQAAAVARLKAGVYYEDLVEAAKDVFRKAGRVDDFTHGLGHLVGLDVHDVGDMSKPLPAGAVITVEPGLYVQSANYGIRIEDLYLITQNGSQRLSEGIPRTVEEVEAAMGR</sequence>
<accession>A0A081REL2</accession>
<dbReference type="SUPFAM" id="SSF55920">
    <property type="entry name" value="Creatinase/aminopeptidase"/>
    <property type="match status" value="1"/>
</dbReference>
<dbReference type="PANTHER" id="PTHR43226">
    <property type="entry name" value="XAA-PRO AMINOPEPTIDASE 3"/>
    <property type="match status" value="1"/>
</dbReference>
<keyword evidence="8" id="KW-0482">Metalloprotease</keyword>
<evidence type="ECO:0000256" key="3">
    <source>
        <dbReference type="ARBA" id="ARBA00008766"/>
    </source>
</evidence>
<dbReference type="PATRIC" id="fig|46429.4.peg.2003"/>
<dbReference type="InterPro" id="IPR036005">
    <property type="entry name" value="Creatinase/aminopeptidase-like"/>
</dbReference>
<dbReference type="EMBL" id="JFHR01000019">
    <property type="protein sequence ID" value="KEQ53635.1"/>
    <property type="molecule type" value="Genomic_DNA"/>
</dbReference>
<dbReference type="eggNOG" id="COG0006">
    <property type="taxonomic scope" value="Bacteria"/>
</dbReference>
<dbReference type="InterPro" id="IPR001131">
    <property type="entry name" value="Peptidase_M24B_aminopep-P_CS"/>
</dbReference>
<feature type="domain" description="Aminopeptidase P N-terminal" evidence="11">
    <location>
        <begin position="40"/>
        <end position="175"/>
    </location>
</feature>
<evidence type="ECO:0000259" key="11">
    <source>
        <dbReference type="SMART" id="SM01011"/>
    </source>
</evidence>
<dbReference type="Proteomes" id="UP000028411">
    <property type="component" value="Unassembled WGS sequence"/>
</dbReference>
<evidence type="ECO:0000256" key="1">
    <source>
        <dbReference type="ARBA" id="ARBA00001424"/>
    </source>
</evidence>
<comment type="similarity">
    <text evidence="3 10">Belongs to the peptidase M24B family.</text>
</comment>
<evidence type="ECO:0000256" key="8">
    <source>
        <dbReference type="ARBA" id="ARBA00023049"/>
    </source>
</evidence>
<evidence type="ECO:0000256" key="10">
    <source>
        <dbReference type="RuleBase" id="RU000590"/>
    </source>
</evidence>
<dbReference type="InterPro" id="IPR052433">
    <property type="entry name" value="X-Pro_dipept-like"/>
</dbReference>
<dbReference type="EC" id="3.4.11.9" evidence="4"/>
<keyword evidence="7" id="KW-0378">Hydrolase</keyword>
<dbReference type="SUPFAM" id="SSF53092">
    <property type="entry name" value="Creatinase/prolidase N-terminal domain"/>
    <property type="match status" value="1"/>
</dbReference>
<dbReference type="PANTHER" id="PTHR43226:SF4">
    <property type="entry name" value="XAA-PRO AMINOPEPTIDASE 3"/>
    <property type="match status" value="1"/>
</dbReference>
<proteinExistence type="inferred from homology"/>
<evidence type="ECO:0000313" key="12">
    <source>
        <dbReference type="EMBL" id="KEQ53635.1"/>
    </source>
</evidence>
<keyword evidence="9" id="KW-0464">Manganese</keyword>
<evidence type="ECO:0000256" key="2">
    <source>
        <dbReference type="ARBA" id="ARBA00001936"/>
    </source>
</evidence>
<evidence type="ECO:0000256" key="7">
    <source>
        <dbReference type="ARBA" id="ARBA00022801"/>
    </source>
</evidence>
<evidence type="ECO:0000256" key="4">
    <source>
        <dbReference type="ARBA" id="ARBA00012574"/>
    </source>
</evidence>
<dbReference type="InterPro" id="IPR007865">
    <property type="entry name" value="Aminopep_P_N"/>
</dbReference>
<dbReference type="RefSeq" id="WP_037450902.1">
    <property type="nucleotide sequence ID" value="NZ_JFHR01000019.1"/>
</dbReference>
<dbReference type="InterPro" id="IPR000994">
    <property type="entry name" value="Pept_M24"/>
</dbReference>
<keyword evidence="5" id="KW-0645">Protease</keyword>
<evidence type="ECO:0000256" key="6">
    <source>
        <dbReference type="ARBA" id="ARBA00022723"/>
    </source>
</evidence>
<dbReference type="Gene3D" id="3.90.230.10">
    <property type="entry name" value="Creatinase/methionine aminopeptidase superfamily"/>
    <property type="match status" value="1"/>
</dbReference>
<gene>
    <name evidence="12" type="ORF">BV95_02034</name>
</gene>
<organism evidence="12 13">
    <name type="scientific">Sphingobium chlorophenolicum</name>
    <dbReference type="NCBI Taxonomy" id="46429"/>
    <lineage>
        <taxon>Bacteria</taxon>
        <taxon>Pseudomonadati</taxon>
        <taxon>Pseudomonadota</taxon>
        <taxon>Alphaproteobacteria</taxon>
        <taxon>Sphingomonadales</taxon>
        <taxon>Sphingomonadaceae</taxon>
        <taxon>Sphingobium</taxon>
    </lineage>
</organism>
<dbReference type="SMART" id="SM01011">
    <property type="entry name" value="AMP_N"/>
    <property type="match status" value="1"/>
</dbReference>
<comment type="catalytic activity">
    <reaction evidence="1">
        <text>Release of any N-terminal amino acid, including proline, that is linked to proline, even from a dipeptide or tripeptide.</text>
        <dbReference type="EC" id="3.4.11.9"/>
    </reaction>
</comment>
<dbReference type="Pfam" id="PF00557">
    <property type="entry name" value="Peptidase_M24"/>
    <property type="match status" value="1"/>
</dbReference>
<dbReference type="AlphaFoldDB" id="A0A081REL2"/>
<comment type="cofactor">
    <cofactor evidence="2">
        <name>Mn(2+)</name>
        <dbReference type="ChEBI" id="CHEBI:29035"/>
    </cofactor>
</comment>